<proteinExistence type="predicted"/>
<feature type="region of interest" description="Disordered" evidence="1">
    <location>
        <begin position="160"/>
        <end position="185"/>
    </location>
</feature>
<comment type="caution">
    <text evidence="2">The sequence shown here is derived from an EMBL/GenBank/DDBJ whole genome shotgun (WGS) entry which is preliminary data.</text>
</comment>
<evidence type="ECO:0000313" key="3">
    <source>
        <dbReference type="Proteomes" id="UP000752171"/>
    </source>
</evidence>
<feature type="compositionally biased region" description="Polar residues" evidence="1">
    <location>
        <begin position="171"/>
        <end position="181"/>
    </location>
</feature>
<dbReference type="Proteomes" id="UP000752171">
    <property type="component" value="Unassembled WGS sequence"/>
</dbReference>
<accession>A0A8T2LZC0</accession>
<protein>
    <submittedName>
        <fullName evidence="2">Uncharacterized protein</fullName>
    </submittedName>
</protein>
<sequence>MDLLDVRSSFPGGDSEYFFFNRACGPCKRLLDLFRMEWTRMGFGGQYSFKNLHTSLVHHTKDISPKKRLRVHRAMCHSEAVADKFYMTQNTASEAAKVRAIQADTSTEESPEPGTSQQAGSRGRTVTRRQLFVESSSESDVPKEQAMASDNEVLECLSEGDISDASSSSIPLQSTSNSAAGQRSGKRKLFILESPIKPSKRSSGYQVIGEAPSPGHSYLGKPFLVPSQDADLLKTSPRVKLVRFDSQRLRKKSLSGCGCREDAEVDANANKKGIY</sequence>
<dbReference type="EMBL" id="JAICCE010000006">
    <property type="protein sequence ID" value="KAG9276117.1"/>
    <property type="molecule type" value="Genomic_DNA"/>
</dbReference>
<feature type="region of interest" description="Disordered" evidence="1">
    <location>
        <begin position="98"/>
        <end position="126"/>
    </location>
</feature>
<gene>
    <name evidence="2" type="ORF">AMEX_G8388</name>
</gene>
<dbReference type="AlphaFoldDB" id="A0A8T2LZC0"/>
<organism evidence="2 3">
    <name type="scientific">Astyanax mexicanus</name>
    <name type="common">Blind cave fish</name>
    <name type="synonym">Astyanax fasciatus mexicanus</name>
    <dbReference type="NCBI Taxonomy" id="7994"/>
    <lineage>
        <taxon>Eukaryota</taxon>
        <taxon>Metazoa</taxon>
        <taxon>Chordata</taxon>
        <taxon>Craniata</taxon>
        <taxon>Vertebrata</taxon>
        <taxon>Euteleostomi</taxon>
        <taxon>Actinopterygii</taxon>
        <taxon>Neopterygii</taxon>
        <taxon>Teleostei</taxon>
        <taxon>Ostariophysi</taxon>
        <taxon>Characiformes</taxon>
        <taxon>Characoidei</taxon>
        <taxon>Acestrorhamphidae</taxon>
        <taxon>Acestrorhamphinae</taxon>
        <taxon>Astyanax</taxon>
    </lineage>
</organism>
<evidence type="ECO:0000313" key="2">
    <source>
        <dbReference type="EMBL" id="KAG9276117.1"/>
    </source>
</evidence>
<name>A0A8T2LZC0_ASTMX</name>
<evidence type="ECO:0000256" key="1">
    <source>
        <dbReference type="SAM" id="MobiDB-lite"/>
    </source>
</evidence>
<reference evidence="2 3" key="1">
    <citation type="submission" date="2021-07" db="EMBL/GenBank/DDBJ databases">
        <authorList>
            <person name="Imarazene B."/>
            <person name="Zahm M."/>
            <person name="Klopp C."/>
            <person name="Cabau C."/>
            <person name="Beille S."/>
            <person name="Jouanno E."/>
            <person name="Castinel A."/>
            <person name="Lluch J."/>
            <person name="Gil L."/>
            <person name="Kuchtly C."/>
            <person name="Lopez Roques C."/>
            <person name="Donnadieu C."/>
            <person name="Parrinello H."/>
            <person name="Journot L."/>
            <person name="Du K."/>
            <person name="Schartl M."/>
            <person name="Retaux S."/>
            <person name="Guiguen Y."/>
        </authorList>
    </citation>
    <scope>NUCLEOTIDE SEQUENCE [LARGE SCALE GENOMIC DNA]</scope>
    <source>
        <strain evidence="2">Pach_M1</strain>
        <tissue evidence="2">Testis</tissue>
    </source>
</reference>